<dbReference type="InterPro" id="IPR036038">
    <property type="entry name" value="Aminotransferase-like"/>
</dbReference>
<organism evidence="6 7">
    <name type="scientific">Phytoactinopolyspora halotolerans</name>
    <dbReference type="NCBI Taxonomy" id="1981512"/>
    <lineage>
        <taxon>Bacteria</taxon>
        <taxon>Bacillati</taxon>
        <taxon>Actinomycetota</taxon>
        <taxon>Actinomycetes</taxon>
        <taxon>Jiangellales</taxon>
        <taxon>Jiangellaceae</taxon>
        <taxon>Phytoactinopolyspora</taxon>
    </lineage>
</organism>
<evidence type="ECO:0000313" key="6">
    <source>
        <dbReference type="EMBL" id="NEE02418.1"/>
    </source>
</evidence>
<dbReference type="InterPro" id="IPR050571">
    <property type="entry name" value="Class-IV_PLP-Dep_Aminotrnsfr"/>
</dbReference>
<comment type="cofactor">
    <cofactor evidence="1 5">
        <name>pyridoxal 5'-phosphate</name>
        <dbReference type="ChEBI" id="CHEBI:597326"/>
    </cofactor>
</comment>
<reference evidence="6 7" key="1">
    <citation type="submission" date="2020-02" db="EMBL/GenBank/DDBJ databases">
        <authorList>
            <person name="Li X.-J."/>
            <person name="Han X.-M."/>
        </authorList>
    </citation>
    <scope>NUCLEOTIDE SEQUENCE [LARGE SCALE GENOMIC DNA]</scope>
    <source>
        <strain evidence="6 7">CCTCC AB 2017055</strain>
    </source>
</reference>
<dbReference type="Gene3D" id="3.20.10.10">
    <property type="entry name" value="D-amino Acid Aminotransferase, subunit A, domain 2"/>
    <property type="match status" value="1"/>
</dbReference>
<dbReference type="GO" id="GO:0016829">
    <property type="term" value="F:lyase activity"/>
    <property type="evidence" value="ECO:0007669"/>
    <property type="project" value="UniProtKB-KW"/>
</dbReference>
<comment type="similarity">
    <text evidence="2 4">Belongs to the class-IV pyridoxal-phosphate-dependent aminotransferase family.</text>
</comment>
<evidence type="ECO:0000256" key="2">
    <source>
        <dbReference type="ARBA" id="ARBA00009320"/>
    </source>
</evidence>
<dbReference type="PROSITE" id="PS00770">
    <property type="entry name" value="AA_TRANSFER_CLASS_4"/>
    <property type="match status" value="1"/>
</dbReference>
<dbReference type="PANTHER" id="PTHR42743">
    <property type="entry name" value="AMINO-ACID AMINOTRANSFERASE"/>
    <property type="match status" value="1"/>
</dbReference>
<evidence type="ECO:0000313" key="7">
    <source>
        <dbReference type="Proteomes" id="UP000475214"/>
    </source>
</evidence>
<evidence type="ECO:0000256" key="3">
    <source>
        <dbReference type="ARBA" id="ARBA00022898"/>
    </source>
</evidence>
<name>A0A6L9SCW9_9ACTN</name>
<dbReference type="InterPro" id="IPR018300">
    <property type="entry name" value="Aminotrans_IV_CS"/>
</dbReference>
<dbReference type="InterPro" id="IPR001544">
    <property type="entry name" value="Aminotrans_IV"/>
</dbReference>
<proteinExistence type="inferred from homology"/>
<dbReference type="Gene3D" id="3.30.470.10">
    <property type="match status" value="1"/>
</dbReference>
<evidence type="ECO:0000256" key="1">
    <source>
        <dbReference type="ARBA" id="ARBA00001933"/>
    </source>
</evidence>
<protein>
    <submittedName>
        <fullName evidence="6">4-amino-4-deoxychorismate lyase</fullName>
    </submittedName>
</protein>
<dbReference type="GO" id="GO:0005829">
    <property type="term" value="C:cytosol"/>
    <property type="evidence" value="ECO:0007669"/>
    <property type="project" value="TreeGrafter"/>
</dbReference>
<evidence type="ECO:0000256" key="4">
    <source>
        <dbReference type="RuleBase" id="RU004106"/>
    </source>
</evidence>
<keyword evidence="3 5" id="KW-0663">Pyridoxal phosphate</keyword>
<keyword evidence="7" id="KW-1185">Reference proteome</keyword>
<dbReference type="SUPFAM" id="SSF56752">
    <property type="entry name" value="D-aminoacid aminotransferase-like PLP-dependent enzymes"/>
    <property type="match status" value="1"/>
</dbReference>
<dbReference type="AlphaFoldDB" id="A0A6L9SCW9"/>
<gene>
    <name evidence="6" type="ORF">G1H10_19790</name>
</gene>
<dbReference type="InterPro" id="IPR043131">
    <property type="entry name" value="BCAT-like_N"/>
</dbReference>
<dbReference type="PANTHER" id="PTHR42743:SF11">
    <property type="entry name" value="AMINODEOXYCHORISMATE LYASE"/>
    <property type="match status" value="1"/>
</dbReference>
<evidence type="ECO:0000256" key="5">
    <source>
        <dbReference type="RuleBase" id="RU004516"/>
    </source>
</evidence>
<accession>A0A6L9SCW9</accession>
<dbReference type="GO" id="GO:0046394">
    <property type="term" value="P:carboxylic acid biosynthetic process"/>
    <property type="evidence" value="ECO:0007669"/>
    <property type="project" value="UniProtKB-ARBA"/>
</dbReference>
<dbReference type="Pfam" id="PF01063">
    <property type="entry name" value="Aminotran_4"/>
    <property type="match status" value="1"/>
</dbReference>
<dbReference type="CDD" id="cd00449">
    <property type="entry name" value="PLPDE_IV"/>
    <property type="match status" value="1"/>
</dbReference>
<dbReference type="Proteomes" id="UP000475214">
    <property type="component" value="Unassembled WGS sequence"/>
</dbReference>
<dbReference type="RefSeq" id="WP_163740919.1">
    <property type="nucleotide sequence ID" value="NZ_JAAGOA010000014.1"/>
</dbReference>
<dbReference type="InterPro" id="IPR043132">
    <property type="entry name" value="BCAT-like_C"/>
</dbReference>
<comment type="caution">
    <text evidence="6">The sequence shown here is derived from an EMBL/GenBank/DDBJ whole genome shotgun (WGS) entry which is preliminary data.</text>
</comment>
<dbReference type="EMBL" id="JAAGOA010000014">
    <property type="protein sequence ID" value="NEE02418.1"/>
    <property type="molecule type" value="Genomic_DNA"/>
</dbReference>
<keyword evidence="6" id="KW-0456">Lyase</keyword>
<sequence length="278" mass="29366">MLIWVNGELVPASEARVNVLDHGLTVGDGVFETLKVVHGVPFALQRHLDRLGRSASGMGLPEPDDELIRKAVGDVLAELGAPPLARMRITYTGGVAPLGSGRGDAAPTVIIACTPVEPYAPTTAVATVPWRRNERGATTGLKSTSYAENVIALARANELGASEALVANTRDRLCEGTGSNVFVVVGGRLLTPPLESGCLAGITRQLVLEWTDAEEADLGLEVLDEAEEIFLTSSVRDVQAVHAVIHDDGRRRELTAPGPVTIRAAAEFARRGAETSEP</sequence>